<dbReference type="EMBL" id="CM008049">
    <property type="protein sequence ID" value="PVH47832.1"/>
    <property type="molecule type" value="Genomic_DNA"/>
</dbReference>
<dbReference type="InterPro" id="IPR036770">
    <property type="entry name" value="Ankyrin_rpt-contain_sf"/>
</dbReference>
<proteinExistence type="predicted"/>
<reference evidence="1" key="1">
    <citation type="submission" date="2018-04" db="EMBL/GenBank/DDBJ databases">
        <title>WGS assembly of Panicum hallii.</title>
        <authorList>
            <person name="Lovell J."/>
            <person name="Jenkins J."/>
            <person name="Lowry D."/>
            <person name="Mamidi S."/>
            <person name="Sreedasyam A."/>
            <person name="Weng X."/>
            <person name="Barry K."/>
            <person name="Bonette J."/>
            <person name="Campitelli B."/>
            <person name="Daum C."/>
            <person name="Gordon S."/>
            <person name="Gould B."/>
            <person name="Lipzen A."/>
            <person name="Macqueen A."/>
            <person name="Palacio-Mejia J."/>
            <person name="Plott C."/>
            <person name="Shakirov E."/>
            <person name="Shu S."/>
            <person name="Yoshinaga Y."/>
            <person name="Zane M."/>
            <person name="Rokhsar D."/>
            <person name="Grimwood J."/>
            <person name="Schmutz J."/>
            <person name="Juenger T."/>
        </authorList>
    </citation>
    <scope>NUCLEOTIDE SEQUENCE [LARGE SCALE GENOMIC DNA]</scope>
    <source>
        <strain evidence="1">FIL2</strain>
    </source>
</reference>
<dbReference type="Gramene" id="PVH47832">
    <property type="protein sequence ID" value="PVH47832"/>
    <property type="gene ID" value="PAHAL_4G162400"/>
</dbReference>
<evidence type="ECO:0000313" key="1">
    <source>
        <dbReference type="EMBL" id="PVH47832.1"/>
    </source>
</evidence>
<dbReference type="AlphaFoldDB" id="A0A2T8JD29"/>
<organism evidence="1">
    <name type="scientific">Panicum hallii</name>
    <dbReference type="NCBI Taxonomy" id="206008"/>
    <lineage>
        <taxon>Eukaryota</taxon>
        <taxon>Viridiplantae</taxon>
        <taxon>Streptophyta</taxon>
        <taxon>Embryophyta</taxon>
        <taxon>Tracheophyta</taxon>
        <taxon>Spermatophyta</taxon>
        <taxon>Magnoliopsida</taxon>
        <taxon>Liliopsida</taxon>
        <taxon>Poales</taxon>
        <taxon>Poaceae</taxon>
        <taxon>PACMAD clade</taxon>
        <taxon>Panicoideae</taxon>
        <taxon>Panicodae</taxon>
        <taxon>Paniceae</taxon>
        <taxon>Panicinae</taxon>
        <taxon>Panicum</taxon>
        <taxon>Panicum sect. Panicum</taxon>
    </lineage>
</organism>
<dbReference type="SUPFAM" id="SSF48403">
    <property type="entry name" value="Ankyrin repeat"/>
    <property type="match status" value="1"/>
</dbReference>
<protein>
    <submittedName>
        <fullName evidence="1">Uncharacterized protein</fullName>
    </submittedName>
</protein>
<name>A0A2T8JD29_9POAL</name>
<dbReference type="Gene3D" id="1.25.40.20">
    <property type="entry name" value="Ankyrin repeat-containing domain"/>
    <property type="match status" value="1"/>
</dbReference>
<sequence length="78" mass="8526">MGACGSKRLMPLDRQLHKEVPHGSIERIRALRAQAADLESTDSLRKTPLMKASAWPGPGMALVLIELGADINAYRRGM</sequence>
<gene>
    <name evidence="1" type="ORF">PAHAL_4G162400</name>
</gene>
<dbReference type="Proteomes" id="UP000243499">
    <property type="component" value="Chromosome 4"/>
</dbReference>
<accession>A0A2T8JD29</accession>